<dbReference type="EMBL" id="WNJQ01000023">
    <property type="protein sequence ID" value="MBC9826431.1"/>
    <property type="molecule type" value="Genomic_DNA"/>
</dbReference>
<dbReference type="RefSeq" id="WP_187949247.1">
    <property type="nucleotide sequence ID" value="NZ_WNJQ01000023.1"/>
</dbReference>
<evidence type="ECO:0000313" key="1">
    <source>
        <dbReference type="EMBL" id="MBC9826431.1"/>
    </source>
</evidence>
<gene>
    <name evidence="1" type="ORF">GLO26_11710</name>
</gene>
<sequence>MSEKETPIIDKQCLNQKLSDYGFIPVEVAAMNKTEKIYLWSDLEAFLDLARTFEQKHVFFEYYFYDKDDYIIPESRYKDSHQEYQKKVQERNDLVDQINFDFPSRLTVFIIKDSTLIGVLFDNNWLDKNNILTAEEALEDIDFNFRPQNKTKKEEDEREMREIIFNDPEFMFCKNQDLRFQYLRNFIEKEEHEKFLYLVMPSGSPRSGKAKMFLDKTWLLYQDKLKNKKNP</sequence>
<comment type="caution">
    <text evidence="1">The sequence shown here is derived from an EMBL/GenBank/DDBJ whole genome shotgun (WGS) entry which is preliminary data.</text>
</comment>
<accession>A0ABR7TI06</accession>
<reference evidence="1 2" key="1">
    <citation type="journal article" date="2020" name="Microorganisms">
        <title>New Insight into Antimicrobial Compounds from Food and Marine-Sourced Carnobacterium Species through Phenotype and Genome Analyses.</title>
        <authorList>
            <person name="Begrem S."/>
            <person name="Ivaniuk F."/>
            <person name="Gigout-Chevalier F."/>
            <person name="Kolypczuk L."/>
            <person name="Bonnetot S."/>
            <person name="Leroi F."/>
            <person name="Grovel O."/>
            <person name="Delbarre-Ladrat C."/>
            <person name="Passerini D."/>
        </authorList>
    </citation>
    <scope>NUCLEOTIDE SEQUENCE [LARGE SCALE GENOMIC DNA]</scope>
    <source>
        <strain evidence="1 2">MIP2551</strain>
    </source>
</reference>
<evidence type="ECO:0000313" key="2">
    <source>
        <dbReference type="Proteomes" id="UP000638836"/>
    </source>
</evidence>
<name>A0ABR7TI06_9LACT</name>
<keyword evidence="2" id="KW-1185">Reference proteome</keyword>
<proteinExistence type="predicted"/>
<dbReference type="Proteomes" id="UP000638836">
    <property type="component" value="Unassembled WGS sequence"/>
</dbReference>
<protein>
    <submittedName>
        <fullName evidence="1">Uncharacterized protein</fullName>
    </submittedName>
</protein>
<organism evidence="1 2">
    <name type="scientific">Carnobacterium inhibens</name>
    <dbReference type="NCBI Taxonomy" id="147709"/>
    <lineage>
        <taxon>Bacteria</taxon>
        <taxon>Bacillati</taxon>
        <taxon>Bacillota</taxon>
        <taxon>Bacilli</taxon>
        <taxon>Lactobacillales</taxon>
        <taxon>Carnobacteriaceae</taxon>
        <taxon>Carnobacterium</taxon>
    </lineage>
</organism>